<dbReference type="InterPro" id="IPR013154">
    <property type="entry name" value="ADH-like_N"/>
</dbReference>
<evidence type="ECO:0000313" key="7">
    <source>
        <dbReference type="EMBL" id="GAA0935875.1"/>
    </source>
</evidence>
<dbReference type="InterPro" id="IPR036291">
    <property type="entry name" value="NAD(P)-bd_dom_sf"/>
</dbReference>
<evidence type="ECO:0000259" key="6">
    <source>
        <dbReference type="SMART" id="SM00829"/>
    </source>
</evidence>
<evidence type="ECO:0000256" key="1">
    <source>
        <dbReference type="ARBA" id="ARBA00001947"/>
    </source>
</evidence>
<keyword evidence="2 5" id="KW-0479">Metal-binding</keyword>
<organism evidence="7 8">
    <name type="scientific">Pseudonocardia zijingensis</name>
    <dbReference type="NCBI Taxonomy" id="153376"/>
    <lineage>
        <taxon>Bacteria</taxon>
        <taxon>Bacillati</taxon>
        <taxon>Actinomycetota</taxon>
        <taxon>Actinomycetes</taxon>
        <taxon>Pseudonocardiales</taxon>
        <taxon>Pseudonocardiaceae</taxon>
        <taxon>Pseudonocardia</taxon>
    </lineage>
</organism>
<dbReference type="InterPro" id="IPR050129">
    <property type="entry name" value="Zn_alcohol_dh"/>
</dbReference>
<gene>
    <name evidence="7" type="ORF">GCM10009559_27700</name>
</gene>
<dbReference type="SMART" id="SM00829">
    <property type="entry name" value="PKS_ER"/>
    <property type="match status" value="1"/>
</dbReference>
<dbReference type="SUPFAM" id="SSF50129">
    <property type="entry name" value="GroES-like"/>
    <property type="match status" value="1"/>
</dbReference>
<dbReference type="InterPro" id="IPR013149">
    <property type="entry name" value="ADH-like_C"/>
</dbReference>
<dbReference type="PROSITE" id="PS00059">
    <property type="entry name" value="ADH_ZINC"/>
    <property type="match status" value="1"/>
</dbReference>
<dbReference type="Gene3D" id="3.40.50.720">
    <property type="entry name" value="NAD(P)-binding Rossmann-like Domain"/>
    <property type="match status" value="1"/>
</dbReference>
<evidence type="ECO:0000256" key="4">
    <source>
        <dbReference type="ARBA" id="ARBA00023002"/>
    </source>
</evidence>
<dbReference type="EMBL" id="BAAAHP010000075">
    <property type="protein sequence ID" value="GAA0935875.1"/>
    <property type="molecule type" value="Genomic_DNA"/>
</dbReference>
<dbReference type="InterPro" id="IPR020843">
    <property type="entry name" value="ER"/>
</dbReference>
<evidence type="ECO:0000313" key="8">
    <source>
        <dbReference type="Proteomes" id="UP001499967"/>
    </source>
</evidence>
<protein>
    <submittedName>
        <fullName evidence="7">Zinc-dependent alcohol dehydrogenase family protein</fullName>
    </submittedName>
</protein>
<dbReference type="SUPFAM" id="SSF51735">
    <property type="entry name" value="NAD(P)-binding Rossmann-fold domains"/>
    <property type="match status" value="1"/>
</dbReference>
<reference evidence="8" key="1">
    <citation type="journal article" date="2019" name="Int. J. Syst. Evol. Microbiol.">
        <title>The Global Catalogue of Microorganisms (GCM) 10K type strain sequencing project: providing services to taxonomists for standard genome sequencing and annotation.</title>
        <authorList>
            <consortium name="The Broad Institute Genomics Platform"/>
            <consortium name="The Broad Institute Genome Sequencing Center for Infectious Disease"/>
            <person name="Wu L."/>
            <person name="Ma J."/>
        </authorList>
    </citation>
    <scope>NUCLEOTIDE SEQUENCE [LARGE SCALE GENOMIC DNA]</scope>
    <source>
        <strain evidence="8">JCM 11117</strain>
    </source>
</reference>
<sequence length="350" mass="36898">MILSAQVLPSRVVKAVVYDQPRSFTVTEVPDPHPGPGQVRLRVVLAGVCGTDAHLHDGQFDPVYPLTPGHEIVGEVDEVGEGVTQLRVGQRVVLDNMQSCGVCSSCRRARPAFCSELVAQGVNAPGGFAQYIVTPAGKCHPADDLEPEVAVLTEPTACVLHGLDVLGLQPGSDVLVFGAGPTGLLLAQLLRHSGAHRVTVAAPTAAKLELAARHGADETVQLDRADPGAGAARLRKLAPEGFDVVVDATGAVGVLEQCLPLTRDGGTVFVYGMTDESDQLTVSPYEVFRRELVIKGSFSQAYSFDRALQALRTGRVATEGIVTHTFALDDYAGALAALQDRTCVKAVVRP</sequence>
<comment type="cofactor">
    <cofactor evidence="1 5">
        <name>Zn(2+)</name>
        <dbReference type="ChEBI" id="CHEBI:29105"/>
    </cofactor>
</comment>
<keyword evidence="4" id="KW-0560">Oxidoreductase</keyword>
<name>A0ABP4AFC8_9PSEU</name>
<keyword evidence="3 5" id="KW-0862">Zinc</keyword>
<accession>A0ABP4AFC8</accession>
<keyword evidence="8" id="KW-1185">Reference proteome</keyword>
<evidence type="ECO:0000256" key="5">
    <source>
        <dbReference type="RuleBase" id="RU361277"/>
    </source>
</evidence>
<dbReference type="Gene3D" id="3.90.180.10">
    <property type="entry name" value="Medium-chain alcohol dehydrogenases, catalytic domain"/>
    <property type="match status" value="1"/>
</dbReference>
<dbReference type="PANTHER" id="PTHR43401">
    <property type="entry name" value="L-THREONINE 3-DEHYDROGENASE"/>
    <property type="match status" value="1"/>
</dbReference>
<dbReference type="Pfam" id="PF00107">
    <property type="entry name" value="ADH_zinc_N"/>
    <property type="match status" value="1"/>
</dbReference>
<feature type="domain" description="Enoyl reductase (ER)" evidence="6">
    <location>
        <begin position="19"/>
        <end position="348"/>
    </location>
</feature>
<proteinExistence type="inferred from homology"/>
<evidence type="ECO:0000256" key="2">
    <source>
        <dbReference type="ARBA" id="ARBA00022723"/>
    </source>
</evidence>
<dbReference type="Proteomes" id="UP001499967">
    <property type="component" value="Unassembled WGS sequence"/>
</dbReference>
<comment type="caution">
    <text evidence="7">The sequence shown here is derived from an EMBL/GenBank/DDBJ whole genome shotgun (WGS) entry which is preliminary data.</text>
</comment>
<dbReference type="InterPro" id="IPR011032">
    <property type="entry name" value="GroES-like_sf"/>
</dbReference>
<dbReference type="PANTHER" id="PTHR43401:SF2">
    <property type="entry name" value="L-THREONINE 3-DEHYDROGENASE"/>
    <property type="match status" value="1"/>
</dbReference>
<dbReference type="InterPro" id="IPR002328">
    <property type="entry name" value="ADH_Zn_CS"/>
</dbReference>
<comment type="similarity">
    <text evidence="5">Belongs to the zinc-containing alcohol dehydrogenase family.</text>
</comment>
<dbReference type="Pfam" id="PF08240">
    <property type="entry name" value="ADH_N"/>
    <property type="match status" value="1"/>
</dbReference>
<evidence type="ECO:0000256" key="3">
    <source>
        <dbReference type="ARBA" id="ARBA00022833"/>
    </source>
</evidence>
<dbReference type="CDD" id="cd08234">
    <property type="entry name" value="threonine_DH_like"/>
    <property type="match status" value="1"/>
</dbReference>